<dbReference type="Gene3D" id="2.60.40.1120">
    <property type="entry name" value="Carboxypeptidase-like, regulatory domain"/>
    <property type="match status" value="1"/>
</dbReference>
<dbReference type="NCBIfam" id="TIGR04056">
    <property type="entry name" value="OMP_RagA_SusC"/>
    <property type="match status" value="1"/>
</dbReference>
<evidence type="ECO:0000313" key="10">
    <source>
        <dbReference type="EMBL" id="WQG87102.1"/>
    </source>
</evidence>
<dbReference type="STRING" id="1004.SAMN05661012_03931"/>
<dbReference type="InterPro" id="IPR023996">
    <property type="entry name" value="TonB-dep_OMP_SusC/RagA"/>
</dbReference>
<dbReference type="OrthoDB" id="9768177at2"/>
<dbReference type="AlphaFoldDB" id="A0A1K1RKQ9"/>
<evidence type="ECO:0000313" key="12">
    <source>
        <dbReference type="Proteomes" id="UP001326715"/>
    </source>
</evidence>
<dbReference type="Pfam" id="PF07715">
    <property type="entry name" value="Plug"/>
    <property type="match status" value="1"/>
</dbReference>
<dbReference type="InterPro" id="IPR011662">
    <property type="entry name" value="Secretin/TonB_short_N"/>
</dbReference>
<reference evidence="10 12" key="2">
    <citation type="submission" date="2023-11" db="EMBL/GenBank/DDBJ databases">
        <title>MicrobeMod: A computational toolkit for identifying prokaryotic methylation and restriction-modification with nanopore sequencing.</title>
        <authorList>
            <person name="Crits-Christoph A."/>
            <person name="Kang S.C."/>
            <person name="Lee H."/>
            <person name="Ostrov N."/>
        </authorList>
    </citation>
    <scope>NUCLEOTIDE SEQUENCE [LARGE SCALE GENOMIC DNA]</scope>
    <source>
        <strain evidence="10 12">ATCC 23090</strain>
    </source>
</reference>
<dbReference type="GO" id="GO:0009279">
    <property type="term" value="C:cell outer membrane"/>
    <property type="evidence" value="ECO:0007669"/>
    <property type="project" value="UniProtKB-SubCell"/>
</dbReference>
<gene>
    <name evidence="9" type="ORF">SAMN05661012_03931</name>
    <name evidence="10" type="ORF">SR876_19470</name>
</gene>
<comment type="subcellular location">
    <subcellularLocation>
        <location evidence="1 7">Cell outer membrane</location>
        <topology evidence="1 7">Multi-pass membrane protein</topology>
    </subcellularLocation>
</comment>
<protein>
    <submittedName>
        <fullName evidence="9">Iron complex outermembrane recepter protein</fullName>
    </submittedName>
    <submittedName>
        <fullName evidence="10">SusC/RagA family TonB-linked outer membrane protein</fullName>
    </submittedName>
</protein>
<keyword evidence="3 7" id="KW-1134">Transmembrane beta strand</keyword>
<keyword evidence="4 7" id="KW-0812">Transmembrane</keyword>
<dbReference type="Proteomes" id="UP000183788">
    <property type="component" value="Unassembled WGS sequence"/>
</dbReference>
<dbReference type="InterPro" id="IPR023997">
    <property type="entry name" value="TonB-dep_OMP_SusC/RagA_CS"/>
</dbReference>
<evidence type="ECO:0000256" key="5">
    <source>
        <dbReference type="ARBA" id="ARBA00023136"/>
    </source>
</evidence>
<evidence type="ECO:0000256" key="2">
    <source>
        <dbReference type="ARBA" id="ARBA00022448"/>
    </source>
</evidence>
<keyword evidence="5 7" id="KW-0472">Membrane</keyword>
<evidence type="ECO:0000256" key="4">
    <source>
        <dbReference type="ARBA" id="ARBA00022692"/>
    </source>
</evidence>
<dbReference type="InterPro" id="IPR012910">
    <property type="entry name" value="Plug_dom"/>
</dbReference>
<dbReference type="RefSeq" id="WP_072362919.1">
    <property type="nucleotide sequence ID" value="NZ_CP139972.1"/>
</dbReference>
<dbReference type="InterPro" id="IPR036942">
    <property type="entry name" value="Beta-barrel_TonB_sf"/>
</dbReference>
<reference evidence="9 11" key="1">
    <citation type="submission" date="2016-11" db="EMBL/GenBank/DDBJ databases">
        <authorList>
            <person name="Jaros S."/>
            <person name="Januszkiewicz K."/>
            <person name="Wedrychowicz H."/>
        </authorList>
    </citation>
    <scope>NUCLEOTIDE SEQUENCE [LARGE SCALE GENOMIC DNA]</scope>
    <source>
        <strain evidence="9 11">DSM 784</strain>
    </source>
</reference>
<evidence type="ECO:0000313" key="9">
    <source>
        <dbReference type="EMBL" id="SFW72428.1"/>
    </source>
</evidence>
<evidence type="ECO:0000256" key="6">
    <source>
        <dbReference type="ARBA" id="ARBA00023237"/>
    </source>
</evidence>
<feature type="domain" description="Secretin/TonB short N-terminal" evidence="8">
    <location>
        <begin position="69"/>
        <end position="120"/>
    </location>
</feature>
<proteinExistence type="inferred from homology"/>
<dbReference type="Pfam" id="PF13715">
    <property type="entry name" value="CarbopepD_reg_2"/>
    <property type="match status" value="1"/>
</dbReference>
<dbReference type="EMBL" id="CP140154">
    <property type="protein sequence ID" value="WQG87102.1"/>
    <property type="molecule type" value="Genomic_DNA"/>
</dbReference>
<dbReference type="Gene3D" id="2.170.130.10">
    <property type="entry name" value="TonB-dependent receptor, plug domain"/>
    <property type="match status" value="1"/>
</dbReference>
<accession>A0A1K1RKQ9</accession>
<dbReference type="EMBL" id="FPIZ01000012">
    <property type="protein sequence ID" value="SFW72428.1"/>
    <property type="molecule type" value="Genomic_DNA"/>
</dbReference>
<evidence type="ECO:0000256" key="7">
    <source>
        <dbReference type="PROSITE-ProRule" id="PRU01360"/>
    </source>
</evidence>
<organism evidence="9 11">
    <name type="scientific">Chitinophaga sancti</name>
    <dbReference type="NCBI Taxonomy" id="1004"/>
    <lineage>
        <taxon>Bacteria</taxon>
        <taxon>Pseudomonadati</taxon>
        <taxon>Bacteroidota</taxon>
        <taxon>Chitinophagia</taxon>
        <taxon>Chitinophagales</taxon>
        <taxon>Chitinophagaceae</taxon>
        <taxon>Chitinophaga</taxon>
    </lineage>
</organism>
<dbReference type="SMART" id="SM00965">
    <property type="entry name" value="STN"/>
    <property type="match status" value="1"/>
</dbReference>
<comment type="similarity">
    <text evidence="7">Belongs to the TonB-dependent receptor family.</text>
</comment>
<dbReference type="SUPFAM" id="SSF56935">
    <property type="entry name" value="Porins"/>
    <property type="match status" value="1"/>
</dbReference>
<dbReference type="InterPro" id="IPR037066">
    <property type="entry name" value="Plug_dom_sf"/>
</dbReference>
<sequence>MNLSMHGKAWPGSRFLSSQTFLIMRLATYMILACCLQIHAKSFSQKVTYSGRNVALSSVLNSIKDQTGYLFWYDARLLENARPVNISVKDASIEEAMNICLRDQPINYKIEDNTIILTPKRLISPALAPRQVITGVVKDEKGNPLPGVSVRIKGAQKGTSTKADGSFVLDGPAGATLVFSFIGMEQKEMVAGSGEPLKIVMVTKTGALGEVVVTGLGETRNKSTLGYATATVGGADILKATPINPIAALQGMVPGLQVQSGIGGPQGTTRFLIRGSASLDPYGNQPLVVVDDIIMDQDVIMPNKGSDQDMGNILKDINPDDIESISVLKGGAVTALYGSRASNGVILIKTKKGFKQKGLGVNVSADIYAATPYKTVDFQNQFGSGYGLTDFSKDANGNLKINPDTYGYNFGPEMTGQTVIDVTGKTIQNNPRPHNILDAFRTGITRNFNVGLSNGSDLGTYRLSYSNLYSEGVTPNNDMSRNNLAFRGTTKIANVLMVDANVTYVQSTAINPANVGANYGTMKNFVYGGTRNYDTKYWMSNYIDKANGGVNQSDPSGMTSYVWFPLLENKMTQTESNFRGSIDLKADLTNHLRWQGLASINYIGTNWDNKERGQDVGFGNPKYHVSNTNKTIERYQSSLVYTNDLSPFFSLMVQAGAEINRGIQSSMSASMEGYILPDVYRLSNSKAISTVSESAPNKYQSSSAFAQAQLGYKEFLFLNLYGRNDWNSTLVYNDGHGAYSYFYPGADVSWIFTDNFKLPKAFDYGKLRASFASVGGGTTNYTANTGAYTANGSYNGIASYSYSSNTLPNQSLLPTRSHKFETGIELKFFKNRLGADITFYNQDSKAQIISFSSPIESGVSATLINGGKVRNRGWEIRLNATPIKTKNFSWDTYFNYTRNRNKVLDLPYNLDYVSLGGGDGFNVIAKKGGDYGTIIANYGYAIYNSPDGKHSENNGKRVLSMTNAKGSSVYVRAQNYNDGLTKSPAVGNITPDFLGNWRNNFNYKQWQLGFVLDSKFGGKVYSFTHDLGSWLGSMKSTLPSRNTKLGGIKFTNASGVEMETGMIIDGVYKDGTVVTGLDGASHDLSGLTMKDAYDKGWINPTNSFAYYQNTHSWGNGIRESSMFTSSWISLQQVSLTYDMPNKVAAKLKLNGLRFSVIGNNIMYLYNSAKDHVNPDNLNSSGSDAFQEVSAMPYIRNIGFQIWGSF</sequence>
<evidence type="ECO:0000256" key="1">
    <source>
        <dbReference type="ARBA" id="ARBA00004571"/>
    </source>
</evidence>
<evidence type="ECO:0000256" key="3">
    <source>
        <dbReference type="ARBA" id="ARBA00022452"/>
    </source>
</evidence>
<dbReference type="InterPro" id="IPR039426">
    <property type="entry name" value="TonB-dep_rcpt-like"/>
</dbReference>
<evidence type="ECO:0000313" key="11">
    <source>
        <dbReference type="Proteomes" id="UP000183788"/>
    </source>
</evidence>
<dbReference type="InterPro" id="IPR008969">
    <property type="entry name" value="CarboxyPept-like_regulatory"/>
</dbReference>
<dbReference type="NCBIfam" id="TIGR04057">
    <property type="entry name" value="SusC_RagA_signa"/>
    <property type="match status" value="1"/>
</dbReference>
<dbReference type="Pfam" id="PF07660">
    <property type="entry name" value="STN"/>
    <property type="match status" value="1"/>
</dbReference>
<dbReference type="Gene3D" id="2.40.170.20">
    <property type="entry name" value="TonB-dependent receptor, beta-barrel domain"/>
    <property type="match status" value="1"/>
</dbReference>
<evidence type="ECO:0000259" key="8">
    <source>
        <dbReference type="SMART" id="SM00965"/>
    </source>
</evidence>
<keyword evidence="6 7" id="KW-0998">Cell outer membrane</keyword>
<keyword evidence="2 7" id="KW-0813">Transport</keyword>
<dbReference type="Proteomes" id="UP001326715">
    <property type="component" value="Chromosome"/>
</dbReference>
<dbReference type="SUPFAM" id="SSF49464">
    <property type="entry name" value="Carboxypeptidase regulatory domain-like"/>
    <property type="match status" value="1"/>
</dbReference>
<dbReference type="PROSITE" id="PS52016">
    <property type="entry name" value="TONB_DEPENDENT_REC_3"/>
    <property type="match status" value="1"/>
</dbReference>
<name>A0A1K1RKQ9_9BACT</name>
<keyword evidence="12" id="KW-1185">Reference proteome</keyword>